<evidence type="ECO:0000259" key="4">
    <source>
        <dbReference type="Pfam" id="PF00929"/>
    </source>
</evidence>
<dbReference type="InterPro" id="IPR012337">
    <property type="entry name" value="RNaseH-like_sf"/>
</dbReference>
<dbReference type="InterPro" id="IPR013520">
    <property type="entry name" value="Ribonucl_H"/>
</dbReference>
<feature type="domain" description="Exonuclease" evidence="4">
    <location>
        <begin position="115"/>
        <end position="286"/>
    </location>
</feature>
<evidence type="ECO:0000313" key="6">
    <source>
        <dbReference type="Proteomes" id="UP001227230"/>
    </source>
</evidence>
<evidence type="ECO:0000256" key="2">
    <source>
        <dbReference type="ARBA" id="ARBA00022801"/>
    </source>
</evidence>
<reference evidence="5 6" key="1">
    <citation type="journal article" date="2023" name="Hortic Res">
        <title>The complete reference genome for grapevine (Vitis vinifera L.) genetics and breeding.</title>
        <authorList>
            <person name="Shi X."/>
            <person name="Cao S."/>
            <person name="Wang X."/>
            <person name="Huang S."/>
            <person name="Wang Y."/>
            <person name="Liu Z."/>
            <person name="Liu W."/>
            <person name="Leng X."/>
            <person name="Peng Y."/>
            <person name="Wang N."/>
            <person name="Wang Y."/>
            <person name="Ma Z."/>
            <person name="Xu X."/>
            <person name="Zhang F."/>
            <person name="Xue H."/>
            <person name="Zhong H."/>
            <person name="Wang Y."/>
            <person name="Zhang K."/>
            <person name="Velt A."/>
            <person name="Avia K."/>
            <person name="Holtgrawe D."/>
            <person name="Grimplet J."/>
            <person name="Matus J.T."/>
            <person name="Ware D."/>
            <person name="Wu X."/>
            <person name="Wang H."/>
            <person name="Liu C."/>
            <person name="Fang Y."/>
            <person name="Rustenholz C."/>
            <person name="Cheng Z."/>
            <person name="Xiao H."/>
            <person name="Zhou Y."/>
        </authorList>
    </citation>
    <scope>NUCLEOTIDE SEQUENCE [LARGE SCALE GENOMIC DNA]</scope>
    <source>
        <strain evidence="6">cv. Pinot noir / PN40024</strain>
        <tissue evidence="5">Leaf</tissue>
    </source>
</reference>
<dbReference type="EMBL" id="CP126666">
    <property type="protein sequence ID" value="WKA12077.1"/>
    <property type="molecule type" value="Genomic_DNA"/>
</dbReference>
<evidence type="ECO:0000256" key="1">
    <source>
        <dbReference type="ARBA" id="ARBA00022722"/>
    </source>
</evidence>
<keyword evidence="2" id="KW-0378">Hydrolase</keyword>
<protein>
    <recommendedName>
        <fullName evidence="4">Exonuclease domain-containing protein</fullName>
    </recommendedName>
</protein>
<dbReference type="PANTHER" id="PTHR23044:SF61">
    <property type="entry name" value="3'-5' EXORIBONUCLEASE 1-RELATED"/>
    <property type="match status" value="1"/>
</dbReference>
<dbReference type="CDD" id="cd06133">
    <property type="entry name" value="ERI-1_3'hExo_like"/>
    <property type="match status" value="1"/>
</dbReference>
<proteinExistence type="predicted"/>
<keyword evidence="3" id="KW-0269">Exonuclease</keyword>
<accession>A0ABY9DY85</accession>
<organism evidence="5 6">
    <name type="scientific">Vitis vinifera</name>
    <name type="common">Grape</name>
    <dbReference type="NCBI Taxonomy" id="29760"/>
    <lineage>
        <taxon>Eukaryota</taxon>
        <taxon>Viridiplantae</taxon>
        <taxon>Streptophyta</taxon>
        <taxon>Embryophyta</taxon>
        <taxon>Tracheophyta</taxon>
        <taxon>Spermatophyta</taxon>
        <taxon>Magnoliopsida</taxon>
        <taxon>eudicotyledons</taxon>
        <taxon>Gunneridae</taxon>
        <taxon>Pentapetalae</taxon>
        <taxon>rosids</taxon>
        <taxon>Vitales</taxon>
        <taxon>Vitaceae</taxon>
        <taxon>Viteae</taxon>
        <taxon>Vitis</taxon>
    </lineage>
</organism>
<evidence type="ECO:0000313" key="5">
    <source>
        <dbReference type="EMBL" id="WKA12077.1"/>
    </source>
</evidence>
<dbReference type="Proteomes" id="UP001227230">
    <property type="component" value="Chromosome 19"/>
</dbReference>
<name>A0ABY9DY85_VITVI</name>
<dbReference type="PANTHER" id="PTHR23044">
    <property type="entry name" value="3'-5' EXONUCLEASE ERI1-RELATED"/>
    <property type="match status" value="1"/>
</dbReference>
<gene>
    <name evidence="5" type="ORF">VitviT2T_029504</name>
</gene>
<keyword evidence="1" id="KW-0540">Nuclease</keyword>
<dbReference type="Pfam" id="PF00929">
    <property type="entry name" value="RNase_T"/>
    <property type="match status" value="1"/>
</dbReference>
<dbReference type="InterPro" id="IPR036397">
    <property type="entry name" value="RNaseH_sf"/>
</dbReference>
<dbReference type="SUPFAM" id="SSF53098">
    <property type="entry name" value="Ribonuclease H-like"/>
    <property type="match status" value="1"/>
</dbReference>
<evidence type="ECO:0000256" key="3">
    <source>
        <dbReference type="ARBA" id="ARBA00022839"/>
    </source>
</evidence>
<keyword evidence="6" id="KW-1185">Reference proteome</keyword>
<dbReference type="Gene3D" id="3.30.420.10">
    <property type="entry name" value="Ribonuclease H-like superfamily/Ribonuclease H"/>
    <property type="match status" value="1"/>
</dbReference>
<sequence length="345" mass="39982">MAFYRVSPFRYGSLSSLIPYVSSPSSLSPPVRTFTLSASISTPHPSPPSLLTASPKASDRWRPMCLYYTQGKCTKMDDPTHLETFNHNCSRELQVNAANFQHLQSQHLDFFLVLDLEGKIEILEFPVLMINAKTMDVVDLFHRFVRPSEMSEQRINEYIEGKYGKLGVDRVWHDTSIPFKEVIQQFEAWLTQHHLWTKEMGGRLDQAAFVTCGNWDLKTKVPQQCKVSKMKLPPYFMEWINLKDVYLNFYKRRATGMMTMMKELQIPLLGSHHLGIDDTKNIARVLQRMLADGALLQITARRNADSPENVEFLFKNRIRQQGSLSLYLHRVFPEKMASIWEVTHH</sequence>
<dbReference type="InterPro" id="IPR047201">
    <property type="entry name" value="ERI-1_3'hExo-like"/>
</dbReference>
<dbReference type="InterPro" id="IPR051274">
    <property type="entry name" value="3-5_Exoribonuclease"/>
</dbReference>